<dbReference type="STRING" id="320771.Cflav_PD3516"/>
<protein>
    <submittedName>
        <fullName evidence="1">Uncharacterized protein</fullName>
    </submittedName>
</protein>
<organism evidence="1 2">
    <name type="scientific">Pedosphaera parvula (strain Ellin514)</name>
    <dbReference type="NCBI Taxonomy" id="320771"/>
    <lineage>
        <taxon>Bacteria</taxon>
        <taxon>Pseudomonadati</taxon>
        <taxon>Verrucomicrobiota</taxon>
        <taxon>Pedosphaerae</taxon>
        <taxon>Pedosphaerales</taxon>
        <taxon>Pedosphaeraceae</taxon>
        <taxon>Pedosphaera</taxon>
    </lineage>
</organism>
<comment type="caution">
    <text evidence="1">The sequence shown here is derived from an EMBL/GenBank/DDBJ whole genome shotgun (WGS) entry which is preliminary data.</text>
</comment>
<sequence length="79" mass="8604">MKHSVLSKLGQRSEAPAISWLMEVALSRPQLISLAAGFTDNESLPVNDARDLLNEILKNRKTGQAALQYGTTARRPDAA</sequence>
<proteinExistence type="predicted"/>
<dbReference type="Proteomes" id="UP000003688">
    <property type="component" value="Unassembled WGS sequence"/>
</dbReference>
<evidence type="ECO:0000313" key="1">
    <source>
        <dbReference type="EMBL" id="EEF60546.1"/>
    </source>
</evidence>
<dbReference type="RefSeq" id="WP_007415497.1">
    <property type="nucleotide sequence ID" value="NZ_ABOX02000016.1"/>
</dbReference>
<name>B9XI53_PEDPL</name>
<keyword evidence="2" id="KW-1185">Reference proteome</keyword>
<dbReference type="EMBL" id="ABOX02000016">
    <property type="protein sequence ID" value="EEF60546.1"/>
    <property type="molecule type" value="Genomic_DNA"/>
</dbReference>
<dbReference type="AlphaFoldDB" id="B9XI53"/>
<gene>
    <name evidence="1" type="ORF">Cflav_PD3516</name>
</gene>
<evidence type="ECO:0000313" key="2">
    <source>
        <dbReference type="Proteomes" id="UP000003688"/>
    </source>
</evidence>
<accession>B9XI53</accession>
<dbReference type="Gene3D" id="3.90.1150.10">
    <property type="entry name" value="Aspartate Aminotransferase, domain 1"/>
    <property type="match status" value="1"/>
</dbReference>
<reference evidence="1 2" key="1">
    <citation type="journal article" date="2011" name="J. Bacteriol.">
        <title>Genome sequence of 'Pedosphaera parvula' Ellin514, an aerobic Verrucomicrobial isolate from pasture soil.</title>
        <authorList>
            <person name="Kant R."/>
            <person name="van Passel M.W."/>
            <person name="Sangwan P."/>
            <person name="Palva A."/>
            <person name="Lucas S."/>
            <person name="Copeland A."/>
            <person name="Lapidus A."/>
            <person name="Glavina Del Rio T."/>
            <person name="Dalin E."/>
            <person name="Tice H."/>
            <person name="Bruce D."/>
            <person name="Goodwin L."/>
            <person name="Pitluck S."/>
            <person name="Chertkov O."/>
            <person name="Larimer F.W."/>
            <person name="Land M.L."/>
            <person name="Hauser L."/>
            <person name="Brettin T.S."/>
            <person name="Detter J.C."/>
            <person name="Han S."/>
            <person name="de Vos W.M."/>
            <person name="Janssen P.H."/>
            <person name="Smidt H."/>
        </authorList>
    </citation>
    <scope>NUCLEOTIDE SEQUENCE [LARGE SCALE GENOMIC DNA]</scope>
    <source>
        <strain evidence="1 2">Ellin514</strain>
    </source>
</reference>
<dbReference type="InterPro" id="IPR015422">
    <property type="entry name" value="PyrdxlP-dep_Trfase_small"/>
</dbReference>